<sequence length="398" mass="45834">MKNKWLSFFSGKVQLELTGRGIERLLNECTRQGIPVFHVKKKKEAVSLYIQLQDVHAFRRVRSKFKCKARFINRKGFPFLLMKSKLNIGFTIGFAIFFILLFLLSNMVWKIDVTGAKPETEHQMRQHLNEIGVKKGRLQFLMMSPEKIQKSLTNGIDNITWVGVDLKGTTIHMKVVEKNEPEKEKYVSPRNIVAKKKATITRMFVQKGQPMAAIHDHVEKGQLLVSGLIGSEDHQQEVASKAEIYGETWYRSEVTVPLETLFNVYTGKVRTKHKLSFGSLAIPIWGMTFKKEELKHPKTEQEKHSLHFLGFKLPVSYVKEQTRESEEALRKYTKEEAVQEGIKLGKQDVEDKIGENGEVKSEKVLHQTVENGKVKLIILYQVIEDIVQTTPIVRETEE</sequence>
<dbReference type="RefSeq" id="WP_043857837.1">
    <property type="nucleotide sequence ID" value="NZ_CP120621.2"/>
</dbReference>
<gene>
    <name evidence="2" type="ORF">SC09_Contig24orf00802</name>
</gene>
<evidence type="ECO:0000313" key="3">
    <source>
        <dbReference type="Proteomes" id="UP000032247"/>
    </source>
</evidence>
<dbReference type="Proteomes" id="UP000032247">
    <property type="component" value="Unassembled WGS sequence"/>
</dbReference>
<dbReference type="STRING" id="483913.AN935_12555"/>
<dbReference type="PIRSF" id="PIRSF029895">
    <property type="entry name" value="SpoIV"/>
    <property type="match status" value="1"/>
</dbReference>
<comment type="caution">
    <text evidence="2">The sequence shown here is derived from an EMBL/GenBank/DDBJ whole genome shotgun (WGS) entry which is preliminary data.</text>
</comment>
<reference evidence="2 3" key="1">
    <citation type="submission" date="2014-12" db="EMBL/GenBank/DDBJ databases">
        <title>Comparative genome analysis of Bacillus coagulans HM-08, Clostridium butyricum HM-68, Bacillus subtilis HM-66 and Bacillus licheniformis BL-09.</title>
        <authorList>
            <person name="Zhang H."/>
        </authorList>
    </citation>
    <scope>NUCLEOTIDE SEQUENCE [LARGE SCALE GENOMIC DNA]</scope>
    <source>
        <strain evidence="2 3">HM-66</strain>
    </source>
</reference>
<organism evidence="2 3">
    <name type="scientific">Bacillus subtilis</name>
    <dbReference type="NCBI Taxonomy" id="1423"/>
    <lineage>
        <taxon>Bacteria</taxon>
        <taxon>Bacillati</taxon>
        <taxon>Bacillota</taxon>
        <taxon>Bacilli</taxon>
        <taxon>Bacillales</taxon>
        <taxon>Bacillaceae</taxon>
        <taxon>Bacillus</taxon>
    </lineage>
</organism>
<feature type="transmembrane region" description="Helical" evidence="1">
    <location>
        <begin position="88"/>
        <end position="109"/>
    </location>
</feature>
<evidence type="ECO:0000256" key="1">
    <source>
        <dbReference type="SAM" id="Phobius"/>
    </source>
</evidence>
<accession>A0A0D1KS53</accession>
<keyword evidence="1" id="KW-0472">Membrane</keyword>
<protein>
    <recommendedName>
        <fullName evidence="4">Sporulation protein YqfD</fullName>
    </recommendedName>
</protein>
<keyword evidence="1" id="KW-0812">Transmembrane</keyword>
<dbReference type="Pfam" id="PF06898">
    <property type="entry name" value="YqfD"/>
    <property type="match status" value="1"/>
</dbReference>
<name>A0A0D1KS53_BACIU</name>
<proteinExistence type="predicted"/>
<dbReference type="InterPro" id="IPR010690">
    <property type="entry name" value="YqfD"/>
</dbReference>
<dbReference type="NCBIfam" id="TIGR02876">
    <property type="entry name" value="spore_yqfD"/>
    <property type="match status" value="1"/>
</dbReference>
<evidence type="ECO:0008006" key="4">
    <source>
        <dbReference type="Google" id="ProtNLM"/>
    </source>
</evidence>
<dbReference type="PATRIC" id="fig|1423.173.peg.2370"/>
<keyword evidence="1" id="KW-1133">Transmembrane helix</keyword>
<evidence type="ECO:0000313" key="2">
    <source>
        <dbReference type="EMBL" id="KIU11715.1"/>
    </source>
</evidence>
<dbReference type="AlphaFoldDB" id="A0A0D1KS53"/>
<dbReference type="EMBL" id="JXBC01000003">
    <property type="protein sequence ID" value="KIU11715.1"/>
    <property type="molecule type" value="Genomic_DNA"/>
</dbReference>